<comment type="caution">
    <text evidence="8">The sequence shown here is derived from an EMBL/GenBank/DDBJ whole genome shotgun (WGS) entry which is preliminary data.</text>
</comment>
<sequence>EMSRKERSSRRGGGNAQETSSCYCDAVRQVGTLELLCSGCSKWFHGSCLKDLADFNGLPFMICYSFNCKNCSPSKTESWTPKQANFIHMCVTVLANLTKDHCEKEGIPLIEPLPQHCFFNLERQIIPFVKENWSWLTSMPQRVKNTWHSTLQKTLIKESDLFKVHPNDENSFALVELDMASISPAHEAVKQIGRKVSAANNLTTTLVDQSKIEKLAAVDDGPKTRGASKRKVVEPSTSSTLPKKAKTTADYSSARIGSNTFVEIPFNKDGYRYHMIEQDKNVYDKNAAQEEEGTTARTIPGHLYRIAHSPTVTLSPNDRAYQLRMNDDNLIITGNEGYCVARATHSIAAGKWYFEVELTKAPADSAVRIGWAQQYGVVQACVGYNKFSYGWRSRKGTKFHNGVGKTYYRNGFKEGDVLGCLISLPFDSCNPGPDSSKYLPSSGKDHTMIKFKNRYFFEEHEDPANVMKRLEPLEGSYVEFFHNGVSCGIAFTDLYRGFYFPAVSLFHQAQLRLNFGPSFTHAPPDGVRPMSERPEELAVHQSLSDIIYLVDKNLYRDNA</sequence>
<dbReference type="GO" id="GO:0008270">
    <property type="term" value="F:zinc ion binding"/>
    <property type="evidence" value="ECO:0007669"/>
    <property type="project" value="UniProtKB-KW"/>
</dbReference>
<dbReference type="PANTHER" id="PTHR10598">
    <property type="entry name" value="SET1/ASH2 HISTONE METHYLTRANSFERASE COMPLEX SUBUNIT ASH2"/>
    <property type="match status" value="1"/>
</dbReference>
<dbReference type="SMART" id="SM00449">
    <property type="entry name" value="SPRY"/>
    <property type="match status" value="1"/>
</dbReference>
<dbReference type="SUPFAM" id="SSF57903">
    <property type="entry name" value="FYVE/PHD zinc finger"/>
    <property type="match status" value="1"/>
</dbReference>
<evidence type="ECO:0000256" key="5">
    <source>
        <dbReference type="ARBA" id="ARBA00023242"/>
    </source>
</evidence>
<dbReference type="GO" id="GO:0048188">
    <property type="term" value="C:Set1C/COMPASS complex"/>
    <property type="evidence" value="ECO:0007669"/>
    <property type="project" value="InterPro"/>
</dbReference>
<dbReference type="Proteomes" id="UP001328107">
    <property type="component" value="Unassembled WGS sequence"/>
</dbReference>
<protein>
    <recommendedName>
        <fullName evidence="7">B30.2/SPRY domain-containing protein</fullName>
    </recommendedName>
</protein>
<keyword evidence="5" id="KW-0539">Nucleus</keyword>
<feature type="region of interest" description="Disordered" evidence="6">
    <location>
        <begin position="220"/>
        <end position="245"/>
    </location>
</feature>
<evidence type="ECO:0000313" key="9">
    <source>
        <dbReference type="Proteomes" id="UP001328107"/>
    </source>
</evidence>
<keyword evidence="3" id="KW-0863">Zinc-finger</keyword>
<dbReference type="InterPro" id="IPR043136">
    <property type="entry name" value="B30.2/SPRY_sf"/>
</dbReference>
<feature type="non-terminal residue" evidence="8">
    <location>
        <position position="1"/>
    </location>
</feature>
<dbReference type="InterPro" id="IPR013320">
    <property type="entry name" value="ConA-like_dom_sf"/>
</dbReference>
<keyword evidence="2" id="KW-0479">Metal-binding</keyword>
<accession>A0AAN4ZEG2</accession>
<dbReference type="Gene3D" id="3.90.980.20">
    <property type="match status" value="1"/>
</dbReference>
<dbReference type="PROSITE" id="PS01359">
    <property type="entry name" value="ZF_PHD_1"/>
    <property type="match status" value="1"/>
</dbReference>
<reference evidence="9" key="1">
    <citation type="submission" date="2022-10" db="EMBL/GenBank/DDBJ databases">
        <title>Genome assembly of Pristionchus species.</title>
        <authorList>
            <person name="Yoshida K."/>
            <person name="Sommer R.J."/>
        </authorList>
    </citation>
    <scope>NUCLEOTIDE SEQUENCE [LARGE SCALE GENOMIC DNA]</scope>
    <source>
        <strain evidence="9">RS5460</strain>
    </source>
</reference>
<name>A0AAN4ZEG2_9BILA</name>
<proteinExistence type="predicted"/>
<evidence type="ECO:0000313" key="8">
    <source>
        <dbReference type="EMBL" id="GMR37033.1"/>
    </source>
</evidence>
<dbReference type="CDD" id="cd12872">
    <property type="entry name" value="SPRY_Ash2"/>
    <property type="match status" value="1"/>
</dbReference>
<dbReference type="SUPFAM" id="SSF49899">
    <property type="entry name" value="Concanavalin A-like lectins/glucanases"/>
    <property type="match status" value="1"/>
</dbReference>
<dbReference type="AlphaFoldDB" id="A0AAN4ZEG2"/>
<evidence type="ECO:0000256" key="6">
    <source>
        <dbReference type="SAM" id="MobiDB-lite"/>
    </source>
</evidence>
<gene>
    <name evidence="8" type="ORF">PMAYCL1PPCAC_07228</name>
</gene>
<dbReference type="InterPro" id="IPR049455">
    <property type="entry name" value="ASH2-like_PHD"/>
</dbReference>
<evidence type="ECO:0000256" key="4">
    <source>
        <dbReference type="ARBA" id="ARBA00022833"/>
    </source>
</evidence>
<feature type="domain" description="B30.2/SPRY" evidence="7">
    <location>
        <begin position="291"/>
        <end position="520"/>
    </location>
</feature>
<dbReference type="InterPro" id="IPR011011">
    <property type="entry name" value="Znf_FYVE_PHD"/>
</dbReference>
<dbReference type="InterPro" id="IPR019786">
    <property type="entry name" value="Zinc_finger_PHD-type_CS"/>
</dbReference>
<dbReference type="InterPro" id="IPR037353">
    <property type="entry name" value="ASH2"/>
</dbReference>
<dbReference type="EMBL" id="BTRK01000002">
    <property type="protein sequence ID" value="GMR37033.1"/>
    <property type="molecule type" value="Genomic_DNA"/>
</dbReference>
<evidence type="ECO:0000256" key="3">
    <source>
        <dbReference type="ARBA" id="ARBA00022771"/>
    </source>
</evidence>
<evidence type="ECO:0000259" key="7">
    <source>
        <dbReference type="PROSITE" id="PS50188"/>
    </source>
</evidence>
<dbReference type="Pfam" id="PF00622">
    <property type="entry name" value="SPRY"/>
    <property type="match status" value="1"/>
</dbReference>
<dbReference type="InterPro" id="IPR003877">
    <property type="entry name" value="SPRY_dom"/>
</dbReference>
<comment type="subcellular location">
    <subcellularLocation>
        <location evidence="1">Nucleus</location>
    </subcellularLocation>
</comment>
<dbReference type="InterPro" id="IPR053835">
    <property type="entry name" value="ASH2L-like_WH"/>
</dbReference>
<dbReference type="Gene3D" id="2.60.120.920">
    <property type="match status" value="1"/>
</dbReference>
<dbReference type="PANTHER" id="PTHR10598:SF0">
    <property type="entry name" value="SET1_ASH2 HISTONE METHYLTRANSFERASE COMPLEX SUBUNIT ASH2"/>
    <property type="match status" value="1"/>
</dbReference>
<dbReference type="PROSITE" id="PS50188">
    <property type="entry name" value="B302_SPRY"/>
    <property type="match status" value="1"/>
</dbReference>
<dbReference type="Pfam" id="PF21198">
    <property type="entry name" value="ASH2L-like_WH"/>
    <property type="match status" value="1"/>
</dbReference>
<dbReference type="InterPro" id="IPR001870">
    <property type="entry name" value="B30.2/SPRY"/>
</dbReference>
<dbReference type="GO" id="GO:0000976">
    <property type="term" value="F:transcription cis-regulatory region binding"/>
    <property type="evidence" value="ECO:0007669"/>
    <property type="project" value="TreeGrafter"/>
</dbReference>
<organism evidence="8 9">
    <name type="scientific">Pristionchus mayeri</name>
    <dbReference type="NCBI Taxonomy" id="1317129"/>
    <lineage>
        <taxon>Eukaryota</taxon>
        <taxon>Metazoa</taxon>
        <taxon>Ecdysozoa</taxon>
        <taxon>Nematoda</taxon>
        <taxon>Chromadorea</taxon>
        <taxon>Rhabditida</taxon>
        <taxon>Rhabditina</taxon>
        <taxon>Diplogasteromorpha</taxon>
        <taxon>Diplogasteroidea</taxon>
        <taxon>Neodiplogasteridae</taxon>
        <taxon>Pristionchus</taxon>
    </lineage>
</organism>
<keyword evidence="4" id="KW-0862">Zinc</keyword>
<evidence type="ECO:0000256" key="1">
    <source>
        <dbReference type="ARBA" id="ARBA00004123"/>
    </source>
</evidence>
<evidence type="ECO:0000256" key="2">
    <source>
        <dbReference type="ARBA" id="ARBA00022723"/>
    </source>
</evidence>
<dbReference type="Pfam" id="PF21257">
    <property type="entry name" value="PHD_ash2p_like"/>
    <property type="match status" value="1"/>
</dbReference>
<keyword evidence="9" id="KW-1185">Reference proteome</keyword>